<proteinExistence type="predicted"/>
<protein>
    <submittedName>
        <fullName evidence="3">GAF domain-containing protein</fullName>
    </submittedName>
</protein>
<dbReference type="Pfam" id="PF01590">
    <property type="entry name" value="GAF"/>
    <property type="match status" value="1"/>
</dbReference>
<accession>A0A5S4GYY7</accession>
<dbReference type="SUPFAM" id="SSF55781">
    <property type="entry name" value="GAF domain-like"/>
    <property type="match status" value="1"/>
</dbReference>
<dbReference type="OrthoDB" id="9150152at2"/>
<dbReference type="InterPro" id="IPR003018">
    <property type="entry name" value="GAF"/>
</dbReference>
<organism evidence="3 4">
    <name type="scientific">Actinomadura geliboluensis</name>
    <dbReference type="NCBI Taxonomy" id="882440"/>
    <lineage>
        <taxon>Bacteria</taxon>
        <taxon>Bacillati</taxon>
        <taxon>Actinomycetota</taxon>
        <taxon>Actinomycetes</taxon>
        <taxon>Streptosporangiales</taxon>
        <taxon>Thermomonosporaceae</taxon>
        <taxon>Actinomadura</taxon>
    </lineage>
</organism>
<dbReference type="PANTHER" id="PTHR43102:SF2">
    <property type="entry name" value="GAF DOMAIN-CONTAINING PROTEIN"/>
    <property type="match status" value="1"/>
</dbReference>
<feature type="region of interest" description="Disordered" evidence="1">
    <location>
        <begin position="179"/>
        <end position="201"/>
    </location>
</feature>
<evidence type="ECO:0000256" key="1">
    <source>
        <dbReference type="SAM" id="MobiDB-lite"/>
    </source>
</evidence>
<dbReference type="AlphaFoldDB" id="A0A5S4GYY7"/>
<evidence type="ECO:0000313" key="4">
    <source>
        <dbReference type="Proteomes" id="UP000305238"/>
    </source>
</evidence>
<reference evidence="3 4" key="1">
    <citation type="submission" date="2019-05" db="EMBL/GenBank/DDBJ databases">
        <title>Draft genome sequence of Actinomadura geliboluensis A8036.</title>
        <authorList>
            <person name="Saricaoglu S."/>
            <person name="Isik K."/>
        </authorList>
    </citation>
    <scope>NUCLEOTIDE SEQUENCE [LARGE SCALE GENOMIC DNA]</scope>
    <source>
        <strain evidence="3 4">A8036</strain>
    </source>
</reference>
<dbReference type="RefSeq" id="WP_138637434.1">
    <property type="nucleotide sequence ID" value="NZ_JASWDG010000063.1"/>
</dbReference>
<dbReference type="Proteomes" id="UP000305238">
    <property type="component" value="Unassembled WGS sequence"/>
</dbReference>
<comment type="caution">
    <text evidence="3">The sequence shown here is derived from an EMBL/GenBank/DDBJ whole genome shotgun (WGS) entry which is preliminary data.</text>
</comment>
<dbReference type="EMBL" id="VCKZ01000110">
    <property type="protein sequence ID" value="TMR38178.1"/>
    <property type="molecule type" value="Genomic_DNA"/>
</dbReference>
<dbReference type="PANTHER" id="PTHR43102">
    <property type="entry name" value="SLR1143 PROTEIN"/>
    <property type="match status" value="1"/>
</dbReference>
<name>A0A5S4GYY7_9ACTN</name>
<evidence type="ECO:0000259" key="2">
    <source>
        <dbReference type="Pfam" id="PF01590"/>
    </source>
</evidence>
<sequence length="201" mass="21938">MSRDTPDHPDAELQQRIHLLTELGLGESDEQFDAFAAELATAFAAQLGEGGEVPYAMVNLVTSEQYFVGLHCPDDKGQVGRTMSRDHGYCPEVVRRRKALVLPDVYAHPRFSTNKVADQIGIRTYAGAPLIHLDGTLLGTVCIVGTTGLPLSTGKSSLALIKDHAKRLMQLIDGGLGHHTTDHQSAGYQGALTRDRRRPRR</sequence>
<gene>
    <name evidence="3" type="ORF">ETD96_16965</name>
</gene>
<feature type="domain" description="GAF" evidence="2">
    <location>
        <begin position="38"/>
        <end position="150"/>
    </location>
</feature>
<dbReference type="InterPro" id="IPR029016">
    <property type="entry name" value="GAF-like_dom_sf"/>
</dbReference>
<keyword evidence="4" id="KW-1185">Reference proteome</keyword>
<dbReference type="Gene3D" id="3.30.450.40">
    <property type="match status" value="1"/>
</dbReference>
<evidence type="ECO:0000313" key="3">
    <source>
        <dbReference type="EMBL" id="TMR38178.1"/>
    </source>
</evidence>